<dbReference type="Gene3D" id="3.40.50.1820">
    <property type="entry name" value="alpha/beta hydrolase"/>
    <property type="match status" value="1"/>
</dbReference>
<keyword evidence="4" id="KW-1185">Reference proteome</keyword>
<dbReference type="InterPro" id="IPR000073">
    <property type="entry name" value="AB_hydrolase_1"/>
</dbReference>
<reference evidence="3 4" key="1">
    <citation type="submission" date="2015-08" db="EMBL/GenBank/DDBJ databases">
        <title>Investigation of the bacterial diversity of lava forest soil.</title>
        <authorList>
            <person name="Lee J.S."/>
        </authorList>
    </citation>
    <scope>NUCLEOTIDE SEQUENCE [LARGE SCALE GENOMIC DNA]</scope>
    <source>
        <strain evidence="3 4">GJW-30</strain>
    </source>
</reference>
<dbReference type="Proteomes" id="UP000236884">
    <property type="component" value="Chromosome"/>
</dbReference>
<evidence type="ECO:0000313" key="4">
    <source>
        <dbReference type="Proteomes" id="UP000236884"/>
    </source>
</evidence>
<evidence type="ECO:0000256" key="1">
    <source>
        <dbReference type="SAM" id="Phobius"/>
    </source>
</evidence>
<gene>
    <name evidence="3" type="primary">mhpC</name>
    <name evidence="3" type="ORF">GJW-30_1_00411</name>
</gene>
<dbReference type="EMBL" id="AP014946">
    <property type="protein sequence ID" value="BAT57901.1"/>
    <property type="molecule type" value="Genomic_DNA"/>
</dbReference>
<keyword evidence="1" id="KW-0812">Transmembrane</keyword>
<protein>
    <submittedName>
        <fullName evidence="3">2-hydroxy-6-oxononadienedioate/2-hydroxy-6-oxononatrienedioate hydrolase</fullName>
        <ecNumber evidence="3">3.7.1.14</ecNumber>
    </submittedName>
</protein>
<feature type="transmembrane region" description="Helical" evidence="1">
    <location>
        <begin position="6"/>
        <end position="27"/>
    </location>
</feature>
<evidence type="ECO:0000259" key="2">
    <source>
        <dbReference type="Pfam" id="PF00561"/>
    </source>
</evidence>
<dbReference type="AlphaFoldDB" id="A0A0S3PPT1"/>
<dbReference type="PANTHER" id="PTHR43689:SF8">
    <property type="entry name" value="ALPHA_BETA-HYDROLASES SUPERFAMILY PROTEIN"/>
    <property type="match status" value="1"/>
</dbReference>
<feature type="domain" description="AB hydrolase-1" evidence="2">
    <location>
        <begin position="67"/>
        <end position="298"/>
    </location>
</feature>
<name>A0A0S3PPT1_9BRAD</name>
<dbReference type="InterPro" id="IPR029058">
    <property type="entry name" value="AB_hydrolase_fold"/>
</dbReference>
<dbReference type="RefSeq" id="WP_197703760.1">
    <property type="nucleotide sequence ID" value="NZ_AP014946.1"/>
</dbReference>
<dbReference type="PRINTS" id="PR00111">
    <property type="entry name" value="ABHYDROLASE"/>
</dbReference>
<sequence>MLVLKIILGFVGVLVAAALVFFVANYAPEKPVDELKARWAKPPSQFVAIQGMQAHVRDEGPRDDPQPIVFMHGMGSSLHAWEDWVRLLKDKRRVITMDLPGYGLTGPAPDRNYGRDRDVAFVIAILDALSVKRAVWGGNSLGAGVSVAAALSHPDRVAKLILVDGGYPLFGGRSDPIGLRILETPGINALLRNTLPRFMIVSGMRAAWGDPNKITDENIDRAYELTQREGNRQAIIDRFGQRQRGASPSRLGEIKVPTLVMWGKKDGLIPVEAAHKLHAAIPGSQLVIFDELGHAPEEEDPAGTIGAVQKFLAE</sequence>
<dbReference type="KEGG" id="vgo:GJW-30_1_00411"/>
<keyword evidence="1" id="KW-0472">Membrane</keyword>
<proteinExistence type="predicted"/>
<dbReference type="GO" id="GO:0016787">
    <property type="term" value="F:hydrolase activity"/>
    <property type="evidence" value="ECO:0007669"/>
    <property type="project" value="UniProtKB-KW"/>
</dbReference>
<evidence type="ECO:0000313" key="3">
    <source>
        <dbReference type="EMBL" id="BAT57901.1"/>
    </source>
</evidence>
<organism evidence="3 4">
    <name type="scientific">Variibacter gotjawalensis</name>
    <dbReference type="NCBI Taxonomy" id="1333996"/>
    <lineage>
        <taxon>Bacteria</taxon>
        <taxon>Pseudomonadati</taxon>
        <taxon>Pseudomonadota</taxon>
        <taxon>Alphaproteobacteria</taxon>
        <taxon>Hyphomicrobiales</taxon>
        <taxon>Nitrobacteraceae</taxon>
        <taxon>Variibacter</taxon>
    </lineage>
</organism>
<dbReference type="Pfam" id="PF00561">
    <property type="entry name" value="Abhydrolase_1"/>
    <property type="match status" value="1"/>
</dbReference>
<dbReference type="PANTHER" id="PTHR43689">
    <property type="entry name" value="HYDROLASE"/>
    <property type="match status" value="1"/>
</dbReference>
<dbReference type="SUPFAM" id="SSF53474">
    <property type="entry name" value="alpha/beta-Hydrolases"/>
    <property type="match status" value="1"/>
</dbReference>
<keyword evidence="1" id="KW-1133">Transmembrane helix</keyword>
<dbReference type="EC" id="3.7.1.14" evidence="3"/>
<keyword evidence="3" id="KW-0378">Hydrolase</keyword>
<accession>A0A0S3PPT1</accession>